<name>B9M4H9_GEODF</name>
<keyword evidence="1" id="KW-0001">2Fe-2S</keyword>
<keyword evidence="7" id="KW-0472">Membrane</keyword>
<evidence type="ECO:0000256" key="2">
    <source>
        <dbReference type="ARBA" id="ARBA00022723"/>
    </source>
</evidence>
<dbReference type="InterPro" id="IPR017941">
    <property type="entry name" value="Rieske_2Fe-2S"/>
</dbReference>
<evidence type="ECO:0000259" key="8">
    <source>
        <dbReference type="PROSITE" id="PS51296"/>
    </source>
</evidence>
<feature type="transmembrane region" description="Helical" evidence="7">
    <location>
        <begin position="12"/>
        <end position="29"/>
    </location>
</feature>
<dbReference type="EMBL" id="CP001390">
    <property type="protein sequence ID" value="ACM19705.1"/>
    <property type="molecule type" value="Genomic_DNA"/>
</dbReference>
<organism evidence="9 10">
    <name type="scientific">Geotalea daltonii (strain DSM 22248 / JCM 15807 / FRC-32)</name>
    <name type="common">Geobacter daltonii</name>
    <dbReference type="NCBI Taxonomy" id="316067"/>
    <lineage>
        <taxon>Bacteria</taxon>
        <taxon>Pseudomonadati</taxon>
        <taxon>Thermodesulfobacteriota</taxon>
        <taxon>Desulfuromonadia</taxon>
        <taxon>Geobacterales</taxon>
        <taxon>Geobacteraceae</taxon>
        <taxon>Geotalea</taxon>
    </lineage>
</organism>
<evidence type="ECO:0000256" key="5">
    <source>
        <dbReference type="ARBA" id="ARBA00023157"/>
    </source>
</evidence>
<keyword evidence="7" id="KW-1133">Transmembrane helix</keyword>
<dbReference type="PANTHER" id="PTHR10134">
    <property type="entry name" value="CYTOCHROME B-C1 COMPLEX SUBUNIT RIESKE, MITOCHONDRIAL"/>
    <property type="match status" value="1"/>
</dbReference>
<dbReference type="Gene3D" id="2.102.10.10">
    <property type="entry name" value="Rieske [2Fe-2S] iron-sulphur domain"/>
    <property type="match status" value="1"/>
</dbReference>
<dbReference type="HOGENOM" id="CLU_055690_1_1_7"/>
<keyword evidence="7" id="KW-0812">Transmembrane</keyword>
<dbReference type="KEGG" id="geo:Geob_1345"/>
<accession>B9M4H9</accession>
<dbReference type="GO" id="GO:0046872">
    <property type="term" value="F:metal ion binding"/>
    <property type="evidence" value="ECO:0007669"/>
    <property type="project" value="UniProtKB-KW"/>
</dbReference>
<dbReference type="CDD" id="cd03467">
    <property type="entry name" value="Rieske"/>
    <property type="match status" value="1"/>
</dbReference>
<comment type="cofactor">
    <cofactor evidence="6">
        <name>[2Fe-2S] cluster</name>
        <dbReference type="ChEBI" id="CHEBI:190135"/>
    </cofactor>
</comment>
<dbReference type="RefSeq" id="WP_012646434.1">
    <property type="nucleotide sequence ID" value="NC_011979.1"/>
</dbReference>
<keyword evidence="3" id="KW-0408">Iron</keyword>
<evidence type="ECO:0000256" key="1">
    <source>
        <dbReference type="ARBA" id="ARBA00022714"/>
    </source>
</evidence>
<dbReference type="InterPro" id="IPR005805">
    <property type="entry name" value="Rieske_Fe-S_prot_C"/>
</dbReference>
<keyword evidence="2" id="KW-0479">Metal-binding</keyword>
<protein>
    <submittedName>
        <fullName evidence="9">Menaquinol oxidoreductase complex Cbc6, iron-sulfur cluster-binding subunit, putative</fullName>
    </submittedName>
</protein>
<evidence type="ECO:0000256" key="7">
    <source>
        <dbReference type="SAM" id="Phobius"/>
    </source>
</evidence>
<feature type="domain" description="Rieske" evidence="8">
    <location>
        <begin position="39"/>
        <end position="128"/>
    </location>
</feature>
<dbReference type="GO" id="GO:0051537">
    <property type="term" value="F:2 iron, 2 sulfur cluster binding"/>
    <property type="evidence" value="ECO:0007669"/>
    <property type="project" value="UniProtKB-KW"/>
</dbReference>
<dbReference type="Proteomes" id="UP000007721">
    <property type="component" value="Chromosome"/>
</dbReference>
<reference evidence="9 10" key="1">
    <citation type="submission" date="2009-01" db="EMBL/GenBank/DDBJ databases">
        <title>Complete sequence of Geobacter sp. FRC-32.</title>
        <authorList>
            <consortium name="US DOE Joint Genome Institute"/>
            <person name="Lucas S."/>
            <person name="Copeland A."/>
            <person name="Lapidus A."/>
            <person name="Glavina del Rio T."/>
            <person name="Dalin E."/>
            <person name="Tice H."/>
            <person name="Bruce D."/>
            <person name="Goodwin L."/>
            <person name="Pitluck S."/>
            <person name="Saunders E."/>
            <person name="Brettin T."/>
            <person name="Detter J.C."/>
            <person name="Han C."/>
            <person name="Larimer F."/>
            <person name="Land M."/>
            <person name="Hauser L."/>
            <person name="Kyrpides N."/>
            <person name="Ovchinnikova G."/>
            <person name="Kostka J."/>
            <person name="Richardson P."/>
        </authorList>
    </citation>
    <scope>NUCLEOTIDE SEQUENCE [LARGE SCALE GENOMIC DNA]</scope>
    <source>
        <strain evidence="10">DSM 22248 / JCM 15807 / FRC-32</strain>
    </source>
</reference>
<evidence type="ECO:0000256" key="3">
    <source>
        <dbReference type="ARBA" id="ARBA00023004"/>
    </source>
</evidence>
<dbReference type="STRING" id="316067.Geob_1345"/>
<keyword evidence="10" id="KW-1185">Reference proteome</keyword>
<dbReference type="OrthoDB" id="9767869at2"/>
<dbReference type="Pfam" id="PF00355">
    <property type="entry name" value="Rieske"/>
    <property type="match status" value="1"/>
</dbReference>
<keyword evidence="4" id="KW-0411">Iron-sulfur</keyword>
<evidence type="ECO:0000256" key="4">
    <source>
        <dbReference type="ARBA" id="ARBA00023014"/>
    </source>
</evidence>
<dbReference type="AlphaFoldDB" id="B9M4H9"/>
<evidence type="ECO:0000256" key="6">
    <source>
        <dbReference type="ARBA" id="ARBA00034078"/>
    </source>
</evidence>
<dbReference type="GO" id="GO:0016020">
    <property type="term" value="C:membrane"/>
    <property type="evidence" value="ECO:0007669"/>
    <property type="project" value="InterPro"/>
</dbReference>
<gene>
    <name evidence="9" type="primary">cbcO</name>
    <name evidence="9" type="ordered locus">Geob_1345</name>
</gene>
<keyword evidence="5" id="KW-1015">Disulfide bond</keyword>
<dbReference type="InterPro" id="IPR036922">
    <property type="entry name" value="Rieske_2Fe-2S_sf"/>
</dbReference>
<dbReference type="InterPro" id="IPR014349">
    <property type="entry name" value="Rieske_Fe-S_prot"/>
</dbReference>
<evidence type="ECO:0000313" key="10">
    <source>
        <dbReference type="Proteomes" id="UP000007721"/>
    </source>
</evidence>
<proteinExistence type="predicted"/>
<dbReference type="SUPFAM" id="SSF50022">
    <property type="entry name" value="ISP domain"/>
    <property type="match status" value="1"/>
</dbReference>
<dbReference type="PROSITE" id="PS51296">
    <property type="entry name" value="RIESKE"/>
    <property type="match status" value="1"/>
</dbReference>
<dbReference type="eggNOG" id="COG0723">
    <property type="taxonomic scope" value="Bacteria"/>
</dbReference>
<dbReference type="PRINTS" id="PR00162">
    <property type="entry name" value="RIESKE"/>
</dbReference>
<evidence type="ECO:0000313" key="9">
    <source>
        <dbReference type="EMBL" id="ACM19705.1"/>
    </source>
</evidence>
<sequence length="132" mass="14441">MEKTDRSRRKFIIALIALLAGFFILRKYLVTGLARKKVLLSIAKADIPPHGALVYKQSRVAVTRGNDRITAISLVCTHLGCTVTVTPREFACPCHGSTFDRQGRVIKGPADRPLAHLPVEDRGDHIVVLAGS</sequence>